<evidence type="ECO:0000256" key="1">
    <source>
        <dbReference type="SAM" id="MobiDB-lite"/>
    </source>
</evidence>
<evidence type="ECO:0000313" key="2">
    <source>
        <dbReference type="EMBL" id="KAJ8882612.1"/>
    </source>
</evidence>
<reference evidence="2 3" key="1">
    <citation type="submission" date="2023-02" db="EMBL/GenBank/DDBJ databases">
        <title>LHISI_Scaffold_Assembly.</title>
        <authorList>
            <person name="Stuart O.P."/>
            <person name="Cleave R."/>
            <person name="Magrath M.J.L."/>
            <person name="Mikheyev A.S."/>
        </authorList>
    </citation>
    <scope>NUCLEOTIDE SEQUENCE [LARGE SCALE GENOMIC DNA]</scope>
    <source>
        <strain evidence="2">Daus_M_001</strain>
        <tissue evidence="2">Leg muscle</tissue>
    </source>
</reference>
<name>A0ABQ9HE69_9NEOP</name>
<gene>
    <name evidence="2" type="ORF">PR048_014423</name>
</gene>
<feature type="compositionally biased region" description="Polar residues" evidence="1">
    <location>
        <begin position="163"/>
        <end position="176"/>
    </location>
</feature>
<sequence>MQLGASAAAATTTGAPDNTRHVCPRTAFTCKTAILSQDIITQAEYRLAGCHCLTRAVQISACSTACTLKKFIKNVPHQCTLACEKSWDTGRPSSSLARCSNSCRCIDPTSGRNTCGEMFIHAVWIATHSSFIFVGAGSCVPVDLPTTSHKWALGFMSGHRSRGTLQNAPLTNSQQRSPDDRVHHPAGISHRCEGTSPSVNKYRNSGTPAPGVKEKRNVAAEFLSKALLSNCDWLDYSSHTSADWVRPPTGQLPDFPHVGIVPDDAAGRRVFSGISRFPRPFIPHRSQDLDVTGAACLSLELRCKSVRKRYDSGQSGRHFLSRQKQPAAKPIPPRKRSNERWRQEHAKQLRTRDESSRALYWAQPEPTFSIQIRFSKRLSLRFERKTNLVSPHVVPRMDVLEMFLAVVRVRWLCINTRWLFNFPKPL</sequence>
<protein>
    <submittedName>
        <fullName evidence="2">Uncharacterized protein</fullName>
    </submittedName>
</protein>
<feature type="region of interest" description="Disordered" evidence="1">
    <location>
        <begin position="163"/>
        <end position="211"/>
    </location>
</feature>
<dbReference type="EMBL" id="JARBHB010000005">
    <property type="protein sequence ID" value="KAJ8882612.1"/>
    <property type="molecule type" value="Genomic_DNA"/>
</dbReference>
<feature type="region of interest" description="Disordered" evidence="1">
    <location>
        <begin position="314"/>
        <end position="341"/>
    </location>
</feature>
<organism evidence="2 3">
    <name type="scientific">Dryococelus australis</name>
    <dbReference type="NCBI Taxonomy" id="614101"/>
    <lineage>
        <taxon>Eukaryota</taxon>
        <taxon>Metazoa</taxon>
        <taxon>Ecdysozoa</taxon>
        <taxon>Arthropoda</taxon>
        <taxon>Hexapoda</taxon>
        <taxon>Insecta</taxon>
        <taxon>Pterygota</taxon>
        <taxon>Neoptera</taxon>
        <taxon>Polyneoptera</taxon>
        <taxon>Phasmatodea</taxon>
        <taxon>Verophasmatodea</taxon>
        <taxon>Anareolatae</taxon>
        <taxon>Phasmatidae</taxon>
        <taxon>Eurycanthinae</taxon>
        <taxon>Dryococelus</taxon>
    </lineage>
</organism>
<keyword evidence="3" id="KW-1185">Reference proteome</keyword>
<comment type="caution">
    <text evidence="2">The sequence shown here is derived from an EMBL/GenBank/DDBJ whole genome shotgun (WGS) entry which is preliminary data.</text>
</comment>
<evidence type="ECO:0000313" key="3">
    <source>
        <dbReference type="Proteomes" id="UP001159363"/>
    </source>
</evidence>
<accession>A0ABQ9HE69</accession>
<proteinExistence type="predicted"/>
<dbReference type="Proteomes" id="UP001159363">
    <property type="component" value="Chromosome 4"/>
</dbReference>
<feature type="compositionally biased region" description="Polar residues" evidence="1">
    <location>
        <begin position="195"/>
        <end position="207"/>
    </location>
</feature>